<dbReference type="PROSITE" id="PS50865">
    <property type="entry name" value="ZF_MYND_2"/>
    <property type="match status" value="1"/>
</dbReference>
<evidence type="ECO:0000256" key="2">
    <source>
        <dbReference type="ARBA" id="ARBA00022771"/>
    </source>
</evidence>
<evidence type="ECO:0000256" key="3">
    <source>
        <dbReference type="ARBA" id="ARBA00022833"/>
    </source>
</evidence>
<dbReference type="EMBL" id="AZST01000312">
    <property type="protein sequence ID" value="KEP49876.1"/>
    <property type="molecule type" value="Genomic_DNA"/>
</dbReference>
<dbReference type="GO" id="GO:0008270">
    <property type="term" value="F:zinc ion binding"/>
    <property type="evidence" value="ECO:0007669"/>
    <property type="project" value="UniProtKB-KW"/>
</dbReference>
<feature type="domain" description="MYND-type" evidence="5">
    <location>
        <begin position="656"/>
        <end position="695"/>
    </location>
</feature>
<evidence type="ECO:0000256" key="4">
    <source>
        <dbReference type="PROSITE-ProRule" id="PRU00134"/>
    </source>
</evidence>
<gene>
    <name evidence="6" type="ORF">V565_091300</name>
</gene>
<dbReference type="OrthoDB" id="341421at2759"/>
<dbReference type="Proteomes" id="UP000027456">
    <property type="component" value="Unassembled WGS sequence"/>
</dbReference>
<evidence type="ECO:0000259" key="5">
    <source>
        <dbReference type="PROSITE" id="PS50865"/>
    </source>
</evidence>
<accession>A0A074RS13</accession>
<organism evidence="6 7">
    <name type="scientific">Rhizoctonia solani 123E</name>
    <dbReference type="NCBI Taxonomy" id="1423351"/>
    <lineage>
        <taxon>Eukaryota</taxon>
        <taxon>Fungi</taxon>
        <taxon>Dikarya</taxon>
        <taxon>Basidiomycota</taxon>
        <taxon>Agaricomycotina</taxon>
        <taxon>Agaricomycetes</taxon>
        <taxon>Cantharellales</taxon>
        <taxon>Ceratobasidiaceae</taxon>
        <taxon>Rhizoctonia</taxon>
    </lineage>
</organism>
<dbReference type="AlphaFoldDB" id="A0A074RS13"/>
<dbReference type="Pfam" id="PF01753">
    <property type="entry name" value="zf-MYND"/>
    <property type="match status" value="1"/>
</dbReference>
<dbReference type="Gene3D" id="6.10.140.2220">
    <property type="match status" value="1"/>
</dbReference>
<keyword evidence="7" id="KW-1185">Reference proteome</keyword>
<dbReference type="InterPro" id="IPR016024">
    <property type="entry name" value="ARM-type_fold"/>
</dbReference>
<protein>
    <submittedName>
        <fullName evidence="6">MYND finger protein</fullName>
    </submittedName>
</protein>
<reference evidence="6 7" key="1">
    <citation type="submission" date="2013-12" db="EMBL/GenBank/DDBJ databases">
        <authorList>
            <person name="Cubeta M."/>
            <person name="Pakala S."/>
            <person name="Fedorova N."/>
            <person name="Thomas E."/>
            <person name="Dean R."/>
            <person name="Jabaji S."/>
            <person name="Neate S."/>
            <person name="Toda T."/>
            <person name="Tavantzis S."/>
            <person name="Vilgalys R."/>
            <person name="Bharathan N."/>
            <person name="Pakala S."/>
            <person name="Losada L.S."/>
            <person name="Zafar N."/>
            <person name="Nierman W."/>
        </authorList>
    </citation>
    <scope>NUCLEOTIDE SEQUENCE [LARGE SCALE GENOMIC DNA]</scope>
    <source>
        <strain evidence="6 7">123E</strain>
    </source>
</reference>
<dbReference type="HOGENOM" id="CLU_010273_0_0_1"/>
<dbReference type="SUPFAM" id="SSF144232">
    <property type="entry name" value="HIT/MYND zinc finger-like"/>
    <property type="match status" value="1"/>
</dbReference>
<dbReference type="Gene3D" id="1.25.10.10">
    <property type="entry name" value="Leucine-rich Repeat Variant"/>
    <property type="match status" value="1"/>
</dbReference>
<sequence>MIQSTLSRKMSAASNQVEMINVLLKELKLPDPTKRAGLKKIASDFVRYDQRINSCYDAHNRPTNRDVMVLTTILNLWAKLGLDAIIRDRLVNGGVLQRIAPLLKNDYPEAIHQSVLFALSIFTHHGGHQARKLVAELTAPSIIDLLDKPNCQLAVTRLGVAVLAHTLSAAVTEGEEDHYEGDEVRVKIPPALRNMNNVRMLSSVGRAMRWDKVDEDLLYHGLDILRTMAFNYRKAMLETSSQLPLAAALASPNIQIRLIGFIGLLRLGSSITEMEGRSVNSLHIWEVATNMEEHFTPRLLDAMRKQYGGLYGGMITEIKESGLGVGPSGLSFGGSGDHVHIGRELCKKILEKEYSLGAAAIYGMGADGLFARATHALRSSPNPADAHLPAILDIKLAIAVGDRGRICSLSNHAIQRFSEVGFFYYACAIWTEESRLALRLSKKGLACPGLTDYVKRGLLFKSAEAGYEMIVNGVLDHAQPGSPAWREGLAILHCTREDSKAYIEMTPMDQKSMKTVLYIYLATTLILEGDRVFGDFGRVKPYLEKLRIAEDIFEVVIGPVPHTQRKVAIDTIESLFAIKMDDWREVIARLDKPRRGYVYATPSLETDESNPDQILANWLARTELEDEDVPRSDYAELGYSDELYKTREDNVVMYRCSLCGNPSASLKRCAKCKSARYCDEDCQKKHWKKGHKLTCKPPTITP</sequence>
<evidence type="ECO:0000313" key="7">
    <source>
        <dbReference type="Proteomes" id="UP000027456"/>
    </source>
</evidence>
<dbReference type="InterPro" id="IPR011989">
    <property type="entry name" value="ARM-like"/>
</dbReference>
<evidence type="ECO:0000256" key="1">
    <source>
        <dbReference type="ARBA" id="ARBA00022723"/>
    </source>
</evidence>
<comment type="caution">
    <text evidence="6">The sequence shown here is derived from an EMBL/GenBank/DDBJ whole genome shotgun (WGS) entry which is preliminary data.</text>
</comment>
<dbReference type="PROSITE" id="PS01360">
    <property type="entry name" value="ZF_MYND_1"/>
    <property type="match status" value="1"/>
</dbReference>
<dbReference type="SUPFAM" id="SSF48371">
    <property type="entry name" value="ARM repeat"/>
    <property type="match status" value="1"/>
</dbReference>
<keyword evidence="3" id="KW-0862">Zinc</keyword>
<proteinExistence type="predicted"/>
<name>A0A074RS13_9AGAM</name>
<keyword evidence="2 4" id="KW-0863">Zinc-finger</keyword>
<keyword evidence="1" id="KW-0479">Metal-binding</keyword>
<dbReference type="InterPro" id="IPR002893">
    <property type="entry name" value="Znf_MYND"/>
</dbReference>
<evidence type="ECO:0000313" key="6">
    <source>
        <dbReference type="EMBL" id="KEP49876.1"/>
    </source>
</evidence>
<dbReference type="STRING" id="1423351.A0A074RS13"/>